<dbReference type="AlphaFoldDB" id="A0AAV4V3F0"/>
<organism evidence="1 2">
    <name type="scientific">Caerostris darwini</name>
    <dbReference type="NCBI Taxonomy" id="1538125"/>
    <lineage>
        <taxon>Eukaryota</taxon>
        <taxon>Metazoa</taxon>
        <taxon>Ecdysozoa</taxon>
        <taxon>Arthropoda</taxon>
        <taxon>Chelicerata</taxon>
        <taxon>Arachnida</taxon>
        <taxon>Araneae</taxon>
        <taxon>Araneomorphae</taxon>
        <taxon>Entelegynae</taxon>
        <taxon>Araneoidea</taxon>
        <taxon>Araneidae</taxon>
        <taxon>Caerostris</taxon>
    </lineage>
</organism>
<comment type="caution">
    <text evidence="1">The sequence shown here is derived from an EMBL/GenBank/DDBJ whole genome shotgun (WGS) entry which is preliminary data.</text>
</comment>
<proteinExistence type="predicted"/>
<dbReference type="Proteomes" id="UP001054837">
    <property type="component" value="Unassembled WGS sequence"/>
</dbReference>
<dbReference type="EMBL" id="BPLQ01012350">
    <property type="protein sequence ID" value="GIY64727.1"/>
    <property type="molecule type" value="Genomic_DNA"/>
</dbReference>
<sequence length="139" mass="16039">MFFFIQFGPLSFLGNNERKKIHRRIIFFGKGLLCKIAAIQVHPNLLDRIYNRSRPLPSRPFHFALGSCDFLLNWITPPLPILHLGLQVGEAILFAIFGDFTGEKLSKDACYIQIPCVVKRYIARKEIMQFSSKDKEKVL</sequence>
<evidence type="ECO:0000313" key="2">
    <source>
        <dbReference type="Proteomes" id="UP001054837"/>
    </source>
</evidence>
<name>A0AAV4V3F0_9ARAC</name>
<accession>A0AAV4V3F0</accession>
<evidence type="ECO:0000313" key="1">
    <source>
        <dbReference type="EMBL" id="GIY64727.1"/>
    </source>
</evidence>
<reference evidence="1 2" key="1">
    <citation type="submission" date="2021-06" db="EMBL/GenBank/DDBJ databases">
        <title>Caerostris darwini draft genome.</title>
        <authorList>
            <person name="Kono N."/>
            <person name="Arakawa K."/>
        </authorList>
    </citation>
    <scope>NUCLEOTIDE SEQUENCE [LARGE SCALE GENOMIC DNA]</scope>
</reference>
<gene>
    <name evidence="1" type="ORF">CDAR_302711</name>
</gene>
<protein>
    <submittedName>
        <fullName evidence="1">Uncharacterized protein</fullName>
    </submittedName>
</protein>
<keyword evidence="2" id="KW-1185">Reference proteome</keyword>